<dbReference type="OrthoDB" id="5245164at2"/>
<accession>Q1AUJ7</accession>
<dbReference type="HOGENOM" id="CLU_180819_0_0_11"/>
<dbReference type="Proteomes" id="UP000006637">
    <property type="component" value="Chromosome"/>
</dbReference>
<dbReference type="RefSeq" id="WP_011564946.1">
    <property type="nucleotide sequence ID" value="NC_008148.1"/>
</dbReference>
<reference evidence="1 2" key="1">
    <citation type="submission" date="2006-06" db="EMBL/GenBank/DDBJ databases">
        <title>Complete sequence of Rubrobacter xylanophilus DSM 9941.</title>
        <authorList>
            <consortium name="US DOE Joint Genome Institute"/>
            <person name="Copeland A."/>
            <person name="Lucas S."/>
            <person name="Lapidus A."/>
            <person name="Barry K."/>
            <person name="Detter J.C."/>
            <person name="Glavina del Rio T."/>
            <person name="Hammon N."/>
            <person name="Israni S."/>
            <person name="Dalin E."/>
            <person name="Tice H."/>
            <person name="Pitluck S."/>
            <person name="Munk A.C."/>
            <person name="Brettin T."/>
            <person name="Bruce D."/>
            <person name="Han C."/>
            <person name="Tapia R."/>
            <person name="Gilna P."/>
            <person name="Schmutz J."/>
            <person name="Larimer F."/>
            <person name="Land M."/>
            <person name="Hauser L."/>
            <person name="Kyrpides N."/>
            <person name="Lykidis A."/>
            <person name="da Costa M.S."/>
            <person name="Rainey F.A."/>
            <person name="Empadinhas N."/>
            <person name="Jolivet E."/>
            <person name="Battista J.R."/>
            <person name="Richardson P."/>
        </authorList>
    </citation>
    <scope>NUCLEOTIDE SEQUENCE [LARGE SCALE GENOMIC DNA]</scope>
    <source>
        <strain evidence="2">DSM 9941 / NBRC 16129 / PRD-1</strain>
    </source>
</reference>
<evidence type="ECO:0000313" key="1">
    <source>
        <dbReference type="EMBL" id="ABG04931.1"/>
    </source>
</evidence>
<evidence type="ECO:0000313" key="2">
    <source>
        <dbReference type="Proteomes" id="UP000006637"/>
    </source>
</evidence>
<dbReference type="EMBL" id="CP000386">
    <property type="protein sequence ID" value="ABG04931.1"/>
    <property type="molecule type" value="Genomic_DNA"/>
</dbReference>
<name>Q1AUJ7_RUBXD</name>
<protein>
    <submittedName>
        <fullName evidence="1">Uncharacterized protein</fullName>
    </submittedName>
</protein>
<keyword evidence="2" id="KW-1185">Reference proteome</keyword>
<organism evidence="1 2">
    <name type="scientific">Rubrobacter xylanophilus (strain DSM 9941 / JCM 11954 / NBRC 16129 / PRD-1)</name>
    <dbReference type="NCBI Taxonomy" id="266117"/>
    <lineage>
        <taxon>Bacteria</taxon>
        <taxon>Bacillati</taxon>
        <taxon>Actinomycetota</taxon>
        <taxon>Rubrobacteria</taxon>
        <taxon>Rubrobacterales</taxon>
        <taxon>Rubrobacteraceae</taxon>
        <taxon>Rubrobacter</taxon>
    </lineage>
</organism>
<dbReference type="KEGG" id="rxy:Rxyl_1984"/>
<gene>
    <name evidence="1" type="ordered locus">Rxyl_1984</name>
</gene>
<sequence>MREGYAKFLIGAAVGAAGGFAAGTLAATPAARSAGQHALGGLGASARIAVRVLLQASDQAGSLLERGYTRVRGREAYLEHEIEELREKIRHLEQRVGQAS</sequence>
<proteinExistence type="predicted"/>
<dbReference type="AlphaFoldDB" id="Q1AUJ7"/>
<dbReference type="STRING" id="266117.Rxyl_1984"/>